<organism evidence="1 2">
    <name type="scientific">Anabarilius grahami</name>
    <name type="common">Kanglang fish</name>
    <name type="synonym">Barilius grahami</name>
    <dbReference type="NCBI Taxonomy" id="495550"/>
    <lineage>
        <taxon>Eukaryota</taxon>
        <taxon>Metazoa</taxon>
        <taxon>Chordata</taxon>
        <taxon>Craniata</taxon>
        <taxon>Vertebrata</taxon>
        <taxon>Euteleostomi</taxon>
        <taxon>Actinopterygii</taxon>
        <taxon>Neopterygii</taxon>
        <taxon>Teleostei</taxon>
        <taxon>Ostariophysi</taxon>
        <taxon>Cypriniformes</taxon>
        <taxon>Xenocyprididae</taxon>
        <taxon>Xenocypridinae</taxon>
        <taxon>Xenocypridinae incertae sedis</taxon>
        <taxon>Anabarilius</taxon>
    </lineage>
</organism>
<gene>
    <name evidence="1" type="ORF">DPX16_17373</name>
</gene>
<sequence length="130" mass="14031">MEVYQLYSSGLFLMTRVDDYACPGHREGQARVESSTVSRALEIRAFIAAASSPSWRTLSSSSASPCSSDIAECLMLGQVSAIDVNAWLGAICRDPFTVSSAVTCQMSLPLTLGWSHPRDSIYDVDSSSLQ</sequence>
<proteinExistence type="predicted"/>
<reference evidence="1 2" key="1">
    <citation type="submission" date="2018-10" db="EMBL/GenBank/DDBJ databases">
        <title>Genome assembly for a Yunnan-Guizhou Plateau 3E fish, Anabarilius grahami (Regan), and its evolutionary and genetic applications.</title>
        <authorList>
            <person name="Jiang W."/>
        </authorList>
    </citation>
    <scope>NUCLEOTIDE SEQUENCE [LARGE SCALE GENOMIC DNA]</scope>
    <source>
        <strain evidence="1">AG-KIZ</strain>
        <tissue evidence="1">Muscle</tissue>
    </source>
</reference>
<dbReference type="AlphaFoldDB" id="A0A3N0Y0H9"/>
<name>A0A3N0Y0H9_ANAGA</name>
<protein>
    <submittedName>
        <fullName evidence="1">Uncharacterized protein</fullName>
    </submittedName>
</protein>
<dbReference type="Proteomes" id="UP000281406">
    <property type="component" value="Unassembled WGS sequence"/>
</dbReference>
<keyword evidence="2" id="KW-1185">Reference proteome</keyword>
<dbReference type="EMBL" id="RJVU01057109">
    <property type="protein sequence ID" value="ROK35630.1"/>
    <property type="molecule type" value="Genomic_DNA"/>
</dbReference>
<evidence type="ECO:0000313" key="1">
    <source>
        <dbReference type="EMBL" id="ROK35630.1"/>
    </source>
</evidence>
<evidence type="ECO:0000313" key="2">
    <source>
        <dbReference type="Proteomes" id="UP000281406"/>
    </source>
</evidence>
<accession>A0A3N0Y0H9</accession>
<comment type="caution">
    <text evidence="1">The sequence shown here is derived from an EMBL/GenBank/DDBJ whole genome shotgun (WGS) entry which is preliminary data.</text>
</comment>